<comment type="caution">
    <text evidence="1">The sequence shown here is derived from an EMBL/GenBank/DDBJ whole genome shotgun (WGS) entry which is preliminary data.</text>
</comment>
<dbReference type="EMBL" id="PCTD01000074">
    <property type="protein sequence ID" value="PIP64560.1"/>
    <property type="molecule type" value="Genomic_DNA"/>
</dbReference>
<protein>
    <recommendedName>
        <fullName evidence="3">GyrI-like small molecule binding domain-containing protein</fullName>
    </recommendedName>
</protein>
<gene>
    <name evidence="1" type="ORF">COW96_01845</name>
</gene>
<dbReference type="Proteomes" id="UP000230802">
    <property type="component" value="Unassembled WGS sequence"/>
</dbReference>
<organism evidence="1 2">
    <name type="scientific">Candidatus Roizmanbacteria bacterium CG22_combo_CG10-13_8_21_14_all_33_16</name>
    <dbReference type="NCBI Taxonomy" id="1974859"/>
    <lineage>
        <taxon>Bacteria</taxon>
        <taxon>Candidatus Roizmaniibacteriota</taxon>
    </lineage>
</organism>
<dbReference type="AlphaFoldDB" id="A0A2H0C599"/>
<proteinExistence type="predicted"/>
<evidence type="ECO:0000313" key="1">
    <source>
        <dbReference type="EMBL" id="PIP64560.1"/>
    </source>
</evidence>
<dbReference type="InterPro" id="IPR011256">
    <property type="entry name" value="Reg_factor_effector_dom_sf"/>
</dbReference>
<reference evidence="1 2" key="1">
    <citation type="submission" date="2017-09" db="EMBL/GenBank/DDBJ databases">
        <title>Depth-based differentiation of microbial function through sediment-hosted aquifers and enrichment of novel symbionts in the deep terrestrial subsurface.</title>
        <authorList>
            <person name="Probst A.J."/>
            <person name="Ladd B."/>
            <person name="Jarett J.K."/>
            <person name="Geller-Mcgrath D.E."/>
            <person name="Sieber C.M."/>
            <person name="Emerson J.B."/>
            <person name="Anantharaman K."/>
            <person name="Thomas B.C."/>
            <person name="Malmstrom R."/>
            <person name="Stieglmeier M."/>
            <person name="Klingl A."/>
            <person name="Woyke T."/>
            <person name="Ryan C.M."/>
            <person name="Banfield J.F."/>
        </authorList>
    </citation>
    <scope>NUCLEOTIDE SEQUENCE [LARGE SCALE GENOMIC DNA]</scope>
    <source>
        <strain evidence="1">CG22_combo_CG10-13_8_21_14_all_33_16</strain>
    </source>
</reference>
<sequence length="139" mass="16374">MKNKISKLDEKNITFLEEIKTVYVKSGSGINGAKKAFDELEIKLKSIKGRKMYGIYWQGDYYACSKIKPIDNLQRLELDTYIIPAGKYAKLIMCDWFDKLHLIASAFDQIKKENAYDRSRPEIEYYERFNKLILYLPII</sequence>
<evidence type="ECO:0000313" key="2">
    <source>
        <dbReference type="Proteomes" id="UP000230802"/>
    </source>
</evidence>
<name>A0A2H0C599_9BACT</name>
<dbReference type="Gene3D" id="3.20.80.10">
    <property type="entry name" value="Regulatory factor, effector binding domain"/>
    <property type="match status" value="1"/>
</dbReference>
<accession>A0A2H0C599</accession>
<evidence type="ECO:0008006" key="3">
    <source>
        <dbReference type="Google" id="ProtNLM"/>
    </source>
</evidence>